<organism evidence="2 3">
    <name type="scientific">Paenibacillus sediminis</name>
    <dbReference type="NCBI Taxonomy" id="664909"/>
    <lineage>
        <taxon>Bacteria</taxon>
        <taxon>Bacillati</taxon>
        <taxon>Bacillota</taxon>
        <taxon>Bacilli</taxon>
        <taxon>Bacillales</taxon>
        <taxon>Paenibacillaceae</taxon>
        <taxon>Paenibacillus</taxon>
    </lineage>
</organism>
<evidence type="ECO:0000259" key="1">
    <source>
        <dbReference type="Pfam" id="PF13472"/>
    </source>
</evidence>
<dbReference type="CDD" id="cd01834">
    <property type="entry name" value="SGNH_hydrolase_like_2"/>
    <property type="match status" value="1"/>
</dbReference>
<gene>
    <name evidence="2" type="ORF">J2Z20_001075</name>
</gene>
<keyword evidence="3" id="KW-1185">Reference proteome</keyword>
<dbReference type="RefSeq" id="WP_209846157.1">
    <property type="nucleotide sequence ID" value="NZ_CBCRVE010000002.1"/>
</dbReference>
<dbReference type="Pfam" id="PF13472">
    <property type="entry name" value="Lipase_GDSL_2"/>
    <property type="match status" value="1"/>
</dbReference>
<dbReference type="EMBL" id="JAGGKP010000001">
    <property type="protein sequence ID" value="MBP1936214.1"/>
    <property type="molecule type" value="Genomic_DNA"/>
</dbReference>
<evidence type="ECO:0000313" key="2">
    <source>
        <dbReference type="EMBL" id="MBP1936214.1"/>
    </source>
</evidence>
<evidence type="ECO:0000313" key="3">
    <source>
        <dbReference type="Proteomes" id="UP001519273"/>
    </source>
</evidence>
<feature type="domain" description="SGNH hydrolase-type esterase" evidence="1">
    <location>
        <begin position="11"/>
        <end position="202"/>
    </location>
</feature>
<name>A0ABS4H116_9BACL</name>
<dbReference type="SUPFAM" id="SSF52266">
    <property type="entry name" value="SGNH hydrolase"/>
    <property type="match status" value="1"/>
</dbReference>
<dbReference type="PANTHER" id="PTHR30383:SF5">
    <property type="entry name" value="SGNH HYDROLASE-TYPE ESTERASE DOMAIN-CONTAINING PROTEIN"/>
    <property type="match status" value="1"/>
</dbReference>
<dbReference type="InterPro" id="IPR013830">
    <property type="entry name" value="SGNH_hydro"/>
</dbReference>
<protein>
    <submittedName>
        <fullName evidence="2">Lysophospholipase L1-like esterase</fullName>
    </submittedName>
</protein>
<comment type="caution">
    <text evidence="2">The sequence shown here is derived from an EMBL/GenBank/DDBJ whole genome shotgun (WGS) entry which is preliminary data.</text>
</comment>
<proteinExistence type="predicted"/>
<dbReference type="PANTHER" id="PTHR30383">
    <property type="entry name" value="THIOESTERASE 1/PROTEASE 1/LYSOPHOSPHOLIPASE L1"/>
    <property type="match status" value="1"/>
</dbReference>
<dbReference type="InterPro" id="IPR036514">
    <property type="entry name" value="SGNH_hydro_sf"/>
</dbReference>
<accession>A0ABS4H116</accession>
<reference evidence="2 3" key="1">
    <citation type="submission" date="2021-03" db="EMBL/GenBank/DDBJ databases">
        <title>Genomic Encyclopedia of Type Strains, Phase IV (KMG-IV): sequencing the most valuable type-strain genomes for metagenomic binning, comparative biology and taxonomic classification.</title>
        <authorList>
            <person name="Goeker M."/>
        </authorList>
    </citation>
    <scope>NUCLEOTIDE SEQUENCE [LARGE SCALE GENOMIC DNA]</scope>
    <source>
        <strain evidence="2 3">DSM 23491</strain>
    </source>
</reference>
<dbReference type="InterPro" id="IPR051532">
    <property type="entry name" value="Ester_Hydrolysis_Enzymes"/>
</dbReference>
<dbReference type="Gene3D" id="3.40.50.1110">
    <property type="entry name" value="SGNH hydrolase"/>
    <property type="match status" value="1"/>
</dbReference>
<sequence length="220" mass="24901">MKLHASDTLLFIGDSITDSGRARPVGEGGYGALGNGYVSHVDALLRAVYPQLGIRVLNTGVSGDTVRHLKARWQSDVLDLNPDWLSIMIGTNDVWRQFDRPLNTDQHIYLDEYERLLRELISVALPHLKGLVLMSPFYLEMNSDDPMRATMDVYRGVMKKVAYEVGAIFVDTQAAFDQFSEHVYLSSLSMGWDRVHPDQPGHMILAREFLRSIDFSWNGE</sequence>
<dbReference type="Proteomes" id="UP001519273">
    <property type="component" value="Unassembled WGS sequence"/>
</dbReference>